<dbReference type="PANTHER" id="PTHR32305">
    <property type="match status" value="1"/>
</dbReference>
<evidence type="ECO:0000259" key="3">
    <source>
        <dbReference type="Pfam" id="PF20148"/>
    </source>
</evidence>
<dbReference type="InterPro" id="IPR006530">
    <property type="entry name" value="YD"/>
</dbReference>
<dbReference type="Pfam" id="PF20148">
    <property type="entry name" value="DUF6531"/>
    <property type="match status" value="1"/>
</dbReference>
<evidence type="ECO:0000259" key="4">
    <source>
        <dbReference type="Pfam" id="PF25023"/>
    </source>
</evidence>
<feature type="domain" description="Teneurin-like YD-shell" evidence="4">
    <location>
        <begin position="1092"/>
        <end position="1227"/>
    </location>
</feature>
<accession>A0A6P2KHH7</accession>
<gene>
    <name evidence="5" type="ORF">BDI24065_02648</name>
</gene>
<dbReference type="GeneID" id="93027725"/>
<dbReference type="CDD" id="cd20743">
    <property type="entry name" value="FIX_RhsA-like"/>
    <property type="match status" value="1"/>
</dbReference>
<dbReference type="Pfam" id="PF05593">
    <property type="entry name" value="RHS_repeat"/>
    <property type="match status" value="4"/>
</dbReference>
<reference evidence="5 6" key="1">
    <citation type="submission" date="2019-09" db="EMBL/GenBank/DDBJ databases">
        <authorList>
            <person name="Depoorter E."/>
        </authorList>
    </citation>
    <scope>NUCLEOTIDE SEQUENCE [LARGE SCALE GENOMIC DNA]</scope>
    <source>
        <strain evidence="5">LMG 24065</strain>
    </source>
</reference>
<feature type="domain" description="DUF6531" evidence="3">
    <location>
        <begin position="345"/>
        <end position="418"/>
    </location>
</feature>
<evidence type="ECO:0000313" key="5">
    <source>
        <dbReference type="EMBL" id="VWB57012.1"/>
    </source>
</evidence>
<dbReference type="SUPFAM" id="SSF63829">
    <property type="entry name" value="Calcium-dependent phosphotriesterase"/>
    <property type="match status" value="1"/>
</dbReference>
<dbReference type="NCBIfam" id="TIGR01643">
    <property type="entry name" value="YD_repeat_2x"/>
    <property type="match status" value="8"/>
</dbReference>
<proteinExistence type="predicted"/>
<evidence type="ECO:0000256" key="1">
    <source>
        <dbReference type="ARBA" id="ARBA00022737"/>
    </source>
</evidence>
<sequence>MASQAPEASASSARPVTVAPLNQIQLGDVALTIDAFGQWLGAITDGAVTLNRLRTVAGNLPAVRNILNLADLLGDIVTLTTREDRDTSDWAIASINLIGLMPAPATAPARMTLRPALFLARQELTGEKSLVSEALLNTLTVNLNSSIRGELDDFVQQTQQRLPGLLDEAATFGESLILDLASGLETLTQANNVVGRAPGKNESGKSWRDPTVLFSNLYDAALQFQRDAATTSPSAPAQSLSKETRTKIAANAQLLRQFAALLASQVRAQANPSTQGSVGGIVAGLHRSLEARGPSRYLAANVKTDTTSLAGSLHPGESLEARVKERPADQDANVCKIGAPSGTGGSISFATGSETLSHTDFTLPGPFTIAWTRTYRSSLGAFDDGELGARWITPYTTRFDVRGEGLRYHGADGRSHDYPLPKVGQFHEDRIEDLTLVRVRDHELVLCRGYERRETYQRHGDRYLLVRIELRGGAGMLLGYDHRVGNRAVLSDLITYQDDPSQPHTHLGTLVDDAGRITGLWLMGEHEPLRRLSLYRYDEAGDLTLAQDENAAAWTYQYQHHLITRYTDRTGRGMNLVWQGEGADAKAVREWADDGSFDTRLEWDENIRLTYVIDAHGQETRHYYDSLGYTYRIVHPDQRSEWFFRDSAKNVVRHIDSAGHVNRFAHDENGNLLEHIRADGTTVHYAWDSKDQLIKISDAEGGLWLRDYDTRGRLTEAIDPLGNKTEYAYNLMGLPIGITDASGKTRQLEYNSSGQLTRYVDCSAKASEWAYDARGQLVQFTDAAGQVTRYRHEAGQLAAIRYPDDTAEHFERDAEGRLLTHIDALGRRTEWDYTEAGLLAKRVDAAGQSLRYQWDKLGQLTALRNENGRDAEFHYDPVGRLLAETGFDGAITRYEYEEATGKLARAIDGQRITAYTFDPMGRLTERRAALQTGDAAPRKADWQIERFAYDLNGNLALASNADSRLQWFHDPAGNLVREHQHYTRLGQPLVGVWQHEYDALNQRIATVRPDGHRVSWLTYGSGHLLALQLDERELVSYERDDLHREVARTQGNRLLQTQQWDSMGRLSEQVLARDTPALTNTAGGNRLLVRRYRYDASGQLTDINDTRRGQIAYRYDPVGRLLEAQSRLGHETFDFDPASNLIDPAEQREAERQRMPRIKALDNLLKQYAGTHYQYDARGNLTQRWHNGKEGRFTWDLFDRLTHYEDERLKVDYTYDALGRRLSKHSQAHYEERREAGPHWNRAERVKRNRALQCGFTLYGWDGDTLAWESKIADEDGFGARTTHYVYDPGSFVPVAQAVRDDAIELLDQPEYGDYYRQDEDPLWGAPPPAPPINSLAWYQCDHLGTPQELTDEQSEIAWSAEYRAWGVAQEAIRKASGKAPIANPIRFQGQYHDHETGLHYNRHRYYDPSSGRFVSKDPIGLAGGLSLYQFAPNPVGWMDPLGLTGSIAVPAPISIPNSVPVPSVKSAGLLLPLLLTGDTPNRLPYYHATYTRTHPITQQVYCGRTSGYGDPNTLVRRRGLQQGHLNAEGFASPVLDKFSVNRDAIRGREQQLIDFHGGAQSVGGGTRNMINGVGDWNPRGFLYDAASTAEFGALPDNSPSRFRIWK</sequence>
<dbReference type="InterPro" id="IPR001826">
    <property type="entry name" value="RHS"/>
</dbReference>
<dbReference type="Proteomes" id="UP000494125">
    <property type="component" value="Unassembled WGS sequence"/>
</dbReference>
<evidence type="ECO:0000259" key="2">
    <source>
        <dbReference type="Pfam" id="PF03527"/>
    </source>
</evidence>
<dbReference type="InterPro" id="IPR045351">
    <property type="entry name" value="DUF6531"/>
</dbReference>
<name>A0A6P2KHH7_9BURK</name>
<dbReference type="PANTHER" id="PTHR32305:SF15">
    <property type="entry name" value="PROTEIN RHSA-RELATED"/>
    <property type="match status" value="1"/>
</dbReference>
<dbReference type="Pfam" id="PF03527">
    <property type="entry name" value="RHS"/>
    <property type="match status" value="1"/>
</dbReference>
<dbReference type="Pfam" id="PF25023">
    <property type="entry name" value="TEN_YD-shell"/>
    <property type="match status" value="1"/>
</dbReference>
<dbReference type="InterPro" id="IPR031325">
    <property type="entry name" value="RHS_repeat"/>
</dbReference>
<dbReference type="InterPro" id="IPR056823">
    <property type="entry name" value="TEN-like_YD-shell"/>
</dbReference>
<dbReference type="Gene3D" id="2.180.10.10">
    <property type="entry name" value="RHS repeat-associated core"/>
    <property type="match status" value="2"/>
</dbReference>
<evidence type="ECO:0000313" key="6">
    <source>
        <dbReference type="Proteomes" id="UP000494125"/>
    </source>
</evidence>
<dbReference type="InterPro" id="IPR022385">
    <property type="entry name" value="Rhs_assc_core"/>
</dbReference>
<dbReference type="PRINTS" id="PR00394">
    <property type="entry name" value="RHSPROTEIN"/>
</dbReference>
<dbReference type="EMBL" id="CABVPN010000011">
    <property type="protein sequence ID" value="VWB57012.1"/>
    <property type="molecule type" value="Genomic_DNA"/>
</dbReference>
<protein>
    <submittedName>
        <fullName evidence="5">YD repeat-containing protein</fullName>
    </submittedName>
</protein>
<organism evidence="5 6">
    <name type="scientific">Burkholderia diffusa</name>
    <dbReference type="NCBI Taxonomy" id="488732"/>
    <lineage>
        <taxon>Bacteria</taxon>
        <taxon>Pseudomonadati</taxon>
        <taxon>Pseudomonadota</taxon>
        <taxon>Betaproteobacteria</taxon>
        <taxon>Burkholderiales</taxon>
        <taxon>Burkholderiaceae</taxon>
        <taxon>Burkholderia</taxon>
        <taxon>Burkholderia cepacia complex</taxon>
    </lineage>
</organism>
<feature type="domain" description="RHS protein conserved region" evidence="2">
    <location>
        <begin position="1338"/>
        <end position="1368"/>
    </location>
</feature>
<dbReference type="NCBIfam" id="TIGR03696">
    <property type="entry name" value="Rhs_assc_core"/>
    <property type="match status" value="1"/>
</dbReference>
<dbReference type="RefSeq" id="WP_174919917.1">
    <property type="nucleotide sequence ID" value="NZ_CABVPN010000011.1"/>
</dbReference>
<dbReference type="InterPro" id="IPR050708">
    <property type="entry name" value="T6SS_VgrG/RHS"/>
</dbReference>
<keyword evidence="1" id="KW-0677">Repeat</keyword>
<keyword evidence="6" id="KW-1185">Reference proteome</keyword>